<accession>A0A9D1JJ01</accession>
<organism evidence="2 3">
    <name type="scientific">Candidatus Limivivens intestinipullorum</name>
    <dbReference type="NCBI Taxonomy" id="2840858"/>
    <lineage>
        <taxon>Bacteria</taxon>
        <taxon>Bacillati</taxon>
        <taxon>Bacillota</taxon>
        <taxon>Clostridia</taxon>
        <taxon>Lachnospirales</taxon>
        <taxon>Lachnospiraceae</taxon>
        <taxon>Lachnospiraceae incertae sedis</taxon>
        <taxon>Candidatus Limivivens</taxon>
    </lineage>
</organism>
<reference evidence="2" key="2">
    <citation type="journal article" date="2021" name="PeerJ">
        <title>Extensive microbial diversity within the chicken gut microbiome revealed by metagenomics and culture.</title>
        <authorList>
            <person name="Gilroy R."/>
            <person name="Ravi A."/>
            <person name="Getino M."/>
            <person name="Pursley I."/>
            <person name="Horton D.L."/>
            <person name="Alikhan N.F."/>
            <person name="Baker D."/>
            <person name="Gharbi K."/>
            <person name="Hall N."/>
            <person name="Watson M."/>
            <person name="Adriaenssens E.M."/>
            <person name="Foster-Nyarko E."/>
            <person name="Jarju S."/>
            <person name="Secka A."/>
            <person name="Antonio M."/>
            <person name="Oren A."/>
            <person name="Chaudhuri R.R."/>
            <person name="La Ragione R."/>
            <person name="Hildebrand F."/>
            <person name="Pallen M.J."/>
        </authorList>
    </citation>
    <scope>NUCLEOTIDE SEQUENCE</scope>
    <source>
        <strain evidence="2">CHK190-19873</strain>
    </source>
</reference>
<dbReference type="AlphaFoldDB" id="A0A9D1JJ01"/>
<gene>
    <name evidence="2" type="ORF">IAB44_03355</name>
</gene>
<feature type="chain" id="PRO_5039324243" evidence="1">
    <location>
        <begin position="29"/>
        <end position="242"/>
    </location>
</feature>
<protein>
    <submittedName>
        <fullName evidence="2">Uncharacterized protein</fullName>
    </submittedName>
</protein>
<evidence type="ECO:0000313" key="2">
    <source>
        <dbReference type="EMBL" id="HIS30575.1"/>
    </source>
</evidence>
<proteinExistence type="predicted"/>
<feature type="signal peptide" evidence="1">
    <location>
        <begin position="1"/>
        <end position="28"/>
    </location>
</feature>
<dbReference type="PROSITE" id="PS51257">
    <property type="entry name" value="PROKAR_LIPOPROTEIN"/>
    <property type="match status" value="1"/>
</dbReference>
<evidence type="ECO:0000313" key="3">
    <source>
        <dbReference type="Proteomes" id="UP000823935"/>
    </source>
</evidence>
<name>A0A9D1JJ01_9FIRM</name>
<dbReference type="Proteomes" id="UP000823935">
    <property type="component" value="Unassembled WGS sequence"/>
</dbReference>
<comment type="caution">
    <text evidence="2">The sequence shown here is derived from an EMBL/GenBank/DDBJ whole genome shotgun (WGS) entry which is preliminary data.</text>
</comment>
<keyword evidence="1" id="KW-0732">Signal</keyword>
<dbReference type="EMBL" id="DVIQ01000019">
    <property type="protein sequence ID" value="HIS30575.1"/>
    <property type="molecule type" value="Genomic_DNA"/>
</dbReference>
<reference evidence="2" key="1">
    <citation type="submission" date="2020-10" db="EMBL/GenBank/DDBJ databases">
        <authorList>
            <person name="Gilroy R."/>
        </authorList>
    </citation>
    <scope>NUCLEOTIDE SEQUENCE</scope>
    <source>
        <strain evidence="2">CHK190-19873</strain>
    </source>
</reference>
<evidence type="ECO:0000256" key="1">
    <source>
        <dbReference type="SAM" id="SignalP"/>
    </source>
</evidence>
<sequence>MNLSKKRRFSYFILLLFLCITQSCCTYAANSKSRSKIPTADASITYGKHSYRILSQLNPPDAKKGILIRVSSPKGKKIPLGTAGIQIRYFSTNGALLYSTHIHYCMRSAREIVFFSADKEISGVYSADIIFYIRRPNKGIPYHAGTLYSIDSKKAKNMQNIEKDDETSKGSSFGSICGITNTDKFPGFIKVRGEEGFDGYIKKDEYLEAADSFHIEELAVCDPESGELLDRFSFESIDFLLP</sequence>